<keyword evidence="3" id="KW-0444">Lipid biosynthesis</keyword>
<keyword evidence="7" id="KW-1185">Reference proteome</keyword>
<evidence type="ECO:0000256" key="2">
    <source>
        <dbReference type="ARBA" id="ARBA00022679"/>
    </source>
</evidence>
<dbReference type="Pfam" id="PF01154">
    <property type="entry name" value="HMG_CoA_synt_N"/>
    <property type="match status" value="1"/>
</dbReference>
<evidence type="ECO:0000313" key="6">
    <source>
        <dbReference type="EMBL" id="KAK8894615.1"/>
    </source>
</evidence>
<organism evidence="6 7">
    <name type="scientific">Tritrichomonas musculus</name>
    <dbReference type="NCBI Taxonomy" id="1915356"/>
    <lineage>
        <taxon>Eukaryota</taxon>
        <taxon>Metamonada</taxon>
        <taxon>Parabasalia</taxon>
        <taxon>Tritrichomonadida</taxon>
        <taxon>Tritrichomonadidae</taxon>
        <taxon>Tritrichomonas</taxon>
    </lineage>
</organism>
<keyword evidence="3" id="KW-0443">Lipid metabolism</keyword>
<comment type="pathway">
    <text evidence="3">Metabolic intermediate biosynthesis; (R)-mevalonate biosynthesis; (R)-mevalonate from acetyl-CoA: step 2/3.</text>
</comment>
<evidence type="ECO:0000259" key="5">
    <source>
        <dbReference type="Pfam" id="PF08540"/>
    </source>
</evidence>
<dbReference type="Gene3D" id="3.40.47.10">
    <property type="match status" value="1"/>
</dbReference>
<dbReference type="Proteomes" id="UP001470230">
    <property type="component" value="Unassembled WGS sequence"/>
</dbReference>
<comment type="catalytic activity">
    <reaction evidence="3">
        <text>acetoacetyl-CoA + acetyl-CoA + H2O = (3S)-3-hydroxy-3-methylglutaryl-CoA + CoA + H(+)</text>
        <dbReference type="Rhea" id="RHEA:10188"/>
        <dbReference type="ChEBI" id="CHEBI:15377"/>
        <dbReference type="ChEBI" id="CHEBI:15378"/>
        <dbReference type="ChEBI" id="CHEBI:43074"/>
        <dbReference type="ChEBI" id="CHEBI:57286"/>
        <dbReference type="ChEBI" id="CHEBI:57287"/>
        <dbReference type="ChEBI" id="CHEBI:57288"/>
        <dbReference type="EC" id="2.3.3.10"/>
    </reaction>
</comment>
<comment type="function">
    <text evidence="3">Catalyzes the condensation of acetyl-CoA with acetoacetyl-CoA to form HMG-CoA.</text>
</comment>
<accession>A0ABR2KU24</accession>
<keyword evidence="3" id="KW-0756">Sterol biosynthesis</keyword>
<name>A0ABR2KU24_9EUKA</name>
<dbReference type="EMBL" id="JAPFFF010000003">
    <property type="protein sequence ID" value="KAK8894615.1"/>
    <property type="molecule type" value="Genomic_DNA"/>
</dbReference>
<dbReference type="InterPro" id="IPR010122">
    <property type="entry name" value="HMG_CoA_synthase_euk"/>
</dbReference>
<keyword evidence="3" id="KW-0752">Steroid biosynthesis</keyword>
<gene>
    <name evidence="6" type="ORF">M9Y10_023052</name>
</gene>
<dbReference type="PANTHER" id="PTHR43323:SF2">
    <property type="entry name" value="HYDROXYMETHYLGLUTARYL-COA SYNTHASE"/>
    <property type="match status" value="1"/>
</dbReference>
<sequence>MNQARKNIGIRAIEVHFPKNYILQDDLEDYDIKILGQESHDKIKGKYTKGIGQTALGFCTDHEDTVSIAMNAIQSLFEKYNLNENMFGRLEVGTETPIDRSKSIKSFLLQLFPTNHSLLGVDNTNACYGGTAALLNSLAWIESSQWDGRLALVVCTDIAIYDSMSARPTGGCGAIAMAIGPDAPIVFEPGLFGHHFINSYDFFKPDPLNPHPIVDGPLSLVMYYECLDYCYFDYRSKAQLLDDSQNESNNKRGPLSIDDFDYICFHTPFQNHIKKCTGRLVYLKDKKGDEAELKETRSNPKFMSNLSSTYRPIFNEKVLPSSELSMFCGNGYTSSLYLAIASLINNVGDKLDGKRVLCFSYGSGSASTMFSFKVNGDLTSMKNNLNISERLKSRNKRTVDDYLKSVRLIDQRYKTAPYNPSEPIDDLWDNSWYLDSIDEKWVRHYKKKE</sequence>
<dbReference type="Pfam" id="PF08540">
    <property type="entry name" value="HMG_CoA_synt_C"/>
    <property type="match status" value="1"/>
</dbReference>
<dbReference type="PANTHER" id="PTHR43323">
    <property type="entry name" value="3-HYDROXY-3-METHYLGLUTARYL COENZYME A SYNTHASE"/>
    <property type="match status" value="1"/>
</dbReference>
<dbReference type="InterPro" id="IPR016039">
    <property type="entry name" value="Thiolase-like"/>
</dbReference>
<evidence type="ECO:0000313" key="7">
    <source>
        <dbReference type="Proteomes" id="UP001470230"/>
    </source>
</evidence>
<dbReference type="EC" id="2.3.3.10" evidence="3"/>
<evidence type="ECO:0000256" key="3">
    <source>
        <dbReference type="RuleBase" id="RU364071"/>
    </source>
</evidence>
<dbReference type="NCBIfam" id="TIGR01833">
    <property type="entry name" value="HMG-CoA-S_euk"/>
    <property type="match status" value="1"/>
</dbReference>
<feature type="domain" description="Hydroxymethylglutaryl-coenzyme A synthase N-terminal" evidence="4">
    <location>
        <begin position="6"/>
        <end position="184"/>
    </location>
</feature>
<dbReference type="CDD" id="cd00827">
    <property type="entry name" value="init_cond_enzymes"/>
    <property type="match status" value="1"/>
</dbReference>
<evidence type="ECO:0000259" key="4">
    <source>
        <dbReference type="Pfam" id="PF01154"/>
    </source>
</evidence>
<protein>
    <recommendedName>
        <fullName evidence="3">Hydroxymethylglutaryl-CoA synthase</fullName>
        <shortName evidence="3">HMG-CoA synthase</shortName>
        <ecNumber evidence="3">2.3.3.10</ecNumber>
    </recommendedName>
    <alternativeName>
        <fullName evidence="3">3-hydroxy-3-methylglutaryl coenzyme A synthase</fullName>
    </alternativeName>
</protein>
<keyword evidence="3" id="KW-1207">Sterol metabolism</keyword>
<dbReference type="InterPro" id="IPR013528">
    <property type="entry name" value="HMG_CoA_synth_N"/>
</dbReference>
<comment type="caution">
    <text evidence="6">The sequence shown here is derived from an EMBL/GenBank/DDBJ whole genome shotgun (WGS) entry which is preliminary data.</text>
</comment>
<comment type="similarity">
    <text evidence="1 3">Belongs to the thiolase-like superfamily. HMG-CoA synthase family.</text>
</comment>
<reference evidence="6 7" key="1">
    <citation type="submission" date="2024-04" db="EMBL/GenBank/DDBJ databases">
        <title>Tritrichomonas musculus Genome.</title>
        <authorList>
            <person name="Alves-Ferreira E."/>
            <person name="Grigg M."/>
            <person name="Lorenzi H."/>
            <person name="Galac M."/>
        </authorList>
    </citation>
    <scope>NUCLEOTIDE SEQUENCE [LARGE SCALE GENOMIC DNA]</scope>
    <source>
        <strain evidence="6 7">EAF2021</strain>
    </source>
</reference>
<keyword evidence="3" id="KW-0753">Steroid metabolism</keyword>
<proteinExistence type="inferred from homology"/>
<keyword evidence="2 3" id="KW-0808">Transferase</keyword>
<dbReference type="SUPFAM" id="SSF53901">
    <property type="entry name" value="Thiolase-like"/>
    <property type="match status" value="2"/>
</dbReference>
<dbReference type="InterPro" id="IPR013746">
    <property type="entry name" value="HMG_CoA_synt_C_dom"/>
</dbReference>
<feature type="domain" description="Hydroxymethylglutaryl-coenzyme A synthase C-terminal" evidence="5">
    <location>
        <begin position="185"/>
        <end position="448"/>
    </location>
</feature>
<evidence type="ECO:0000256" key="1">
    <source>
        <dbReference type="ARBA" id="ARBA00007061"/>
    </source>
</evidence>